<dbReference type="AlphaFoldDB" id="A0A0D2AGT2"/>
<dbReference type="VEuPathDB" id="FungiDB:PV07_09789"/>
<evidence type="ECO:0000256" key="1">
    <source>
        <dbReference type="SAM" id="MobiDB-lite"/>
    </source>
</evidence>
<dbReference type="HOGENOM" id="CLU_067182_1_0_1"/>
<dbReference type="PANTHER" id="PTHR37540">
    <property type="entry name" value="TRANSCRIPTION FACTOR (ACR-2), PUTATIVE-RELATED-RELATED"/>
    <property type="match status" value="1"/>
</dbReference>
<dbReference type="GeneID" id="27348983"/>
<feature type="region of interest" description="Disordered" evidence="1">
    <location>
        <begin position="16"/>
        <end position="40"/>
    </location>
</feature>
<proteinExistence type="predicted"/>
<dbReference type="Proteomes" id="UP000054466">
    <property type="component" value="Unassembled WGS sequence"/>
</dbReference>
<evidence type="ECO:0000313" key="3">
    <source>
        <dbReference type="Proteomes" id="UP000054466"/>
    </source>
</evidence>
<feature type="region of interest" description="Disordered" evidence="1">
    <location>
        <begin position="73"/>
        <end position="92"/>
    </location>
</feature>
<evidence type="ECO:0000313" key="2">
    <source>
        <dbReference type="EMBL" id="KIW24052.1"/>
    </source>
</evidence>
<reference evidence="2 3" key="1">
    <citation type="submission" date="2015-01" db="EMBL/GenBank/DDBJ databases">
        <title>The Genome Sequence of Cladophialophora immunda CBS83496.</title>
        <authorList>
            <consortium name="The Broad Institute Genomics Platform"/>
            <person name="Cuomo C."/>
            <person name="de Hoog S."/>
            <person name="Gorbushina A."/>
            <person name="Stielow B."/>
            <person name="Teixiera M."/>
            <person name="Abouelleil A."/>
            <person name="Chapman S.B."/>
            <person name="Priest M."/>
            <person name="Young S.K."/>
            <person name="Wortman J."/>
            <person name="Nusbaum C."/>
            <person name="Birren B."/>
        </authorList>
    </citation>
    <scope>NUCLEOTIDE SEQUENCE [LARGE SCALE GENOMIC DNA]</scope>
    <source>
        <strain evidence="2 3">CBS 83496</strain>
    </source>
</reference>
<feature type="compositionally biased region" description="Basic residues" evidence="1">
    <location>
        <begin position="26"/>
        <end position="40"/>
    </location>
</feature>
<keyword evidence="3" id="KW-1185">Reference proteome</keyword>
<accession>A0A0D2AGT2</accession>
<sequence>MLRRTGKVQFINWTDREDGDSAGTQRRAHSHAARAAHARERRLRTLEYQAAKAARGPDEDHGNRDGALETIHKVPAPSADPSGVKETAASSPLGLLTPGRGDPFASFASPFRPIEHFLLYHYVTAVIPFMQSLCVMLRDRVTYLEERSRDWVQLALSDAGSLKGIFLAASRHLSKVHQQRQMYLYLTLQYKVDCVRALRRAISAGTSAVDDSAFALAIILAADELLLGNIEMSRHHVRGAVKMVELKGGPQTLGLGGFLEHILYKYVGEVGLPYEFEPPEMPDI</sequence>
<dbReference type="STRING" id="569365.A0A0D2AGT2"/>
<dbReference type="OrthoDB" id="5620at2759"/>
<dbReference type="EMBL" id="KN847045">
    <property type="protein sequence ID" value="KIW24052.1"/>
    <property type="molecule type" value="Genomic_DNA"/>
</dbReference>
<name>A0A0D2AGT2_9EURO</name>
<dbReference type="RefSeq" id="XP_016244268.1">
    <property type="nucleotide sequence ID" value="XM_016397077.1"/>
</dbReference>
<gene>
    <name evidence="2" type="ORF">PV07_09789</name>
</gene>
<protein>
    <submittedName>
        <fullName evidence="2">Uncharacterized protein</fullName>
    </submittedName>
</protein>
<dbReference type="PANTHER" id="PTHR37540:SF5">
    <property type="entry name" value="TRANSCRIPTION FACTOR DOMAIN-CONTAINING PROTEIN"/>
    <property type="match status" value="1"/>
</dbReference>
<organism evidence="2 3">
    <name type="scientific">Cladophialophora immunda</name>
    <dbReference type="NCBI Taxonomy" id="569365"/>
    <lineage>
        <taxon>Eukaryota</taxon>
        <taxon>Fungi</taxon>
        <taxon>Dikarya</taxon>
        <taxon>Ascomycota</taxon>
        <taxon>Pezizomycotina</taxon>
        <taxon>Eurotiomycetes</taxon>
        <taxon>Chaetothyriomycetidae</taxon>
        <taxon>Chaetothyriales</taxon>
        <taxon>Herpotrichiellaceae</taxon>
        <taxon>Cladophialophora</taxon>
    </lineage>
</organism>